<comment type="caution">
    <text evidence="4">The sequence shown here is derived from an EMBL/GenBank/DDBJ whole genome shotgun (WGS) entry which is preliminary data.</text>
</comment>
<reference evidence="4 5" key="1">
    <citation type="submission" date="2018-04" db="EMBL/GenBank/DDBJ databases">
        <title>The genome of golden apple snail Pomacea canaliculata provides insight into stress tolerance and invasive adaptation.</title>
        <authorList>
            <person name="Liu C."/>
            <person name="Liu B."/>
            <person name="Ren Y."/>
            <person name="Zhang Y."/>
            <person name="Wang H."/>
            <person name="Li S."/>
            <person name="Jiang F."/>
            <person name="Yin L."/>
            <person name="Zhang G."/>
            <person name="Qian W."/>
            <person name="Fan W."/>
        </authorList>
    </citation>
    <scope>NUCLEOTIDE SEQUENCE [LARGE SCALE GENOMIC DNA]</scope>
    <source>
        <strain evidence="4">SZHN2017</strain>
        <tissue evidence="4">Muscle</tissue>
    </source>
</reference>
<dbReference type="OMA" id="YEAYTDL"/>
<dbReference type="Pfam" id="PF10294">
    <property type="entry name" value="Methyltransf_16"/>
    <property type="match status" value="2"/>
</dbReference>
<evidence type="ECO:0000259" key="3">
    <source>
        <dbReference type="Pfam" id="PF14904"/>
    </source>
</evidence>
<dbReference type="AlphaFoldDB" id="A0A2T7PYR3"/>
<dbReference type="Gene3D" id="3.40.50.150">
    <property type="entry name" value="Vaccinia Virus protein VP39"/>
    <property type="match status" value="2"/>
</dbReference>
<name>A0A2T7PYR3_POMCA</name>
<dbReference type="InterPro" id="IPR029063">
    <property type="entry name" value="SAM-dependent_MTases_sf"/>
</dbReference>
<evidence type="ECO:0000313" key="5">
    <source>
        <dbReference type="Proteomes" id="UP000245119"/>
    </source>
</evidence>
<accession>A0A2T7PYR3</accession>
<protein>
    <recommendedName>
        <fullName evidence="3">FAM86 N-terminal domain-containing protein</fullName>
    </recommendedName>
</protein>
<dbReference type="STRING" id="400727.A0A2T7PYR3"/>
<comment type="similarity">
    <text evidence="1">Belongs to the class I-like SAM-binding methyltransferase superfamily. EEF2KMT family.</text>
</comment>
<dbReference type="GO" id="GO:0032991">
    <property type="term" value="C:protein-containing complex"/>
    <property type="evidence" value="ECO:0007669"/>
    <property type="project" value="TreeGrafter"/>
</dbReference>
<dbReference type="PANTHER" id="PTHR14614:SF130">
    <property type="entry name" value="PROTEIN-LYSINE N-METHYLTRANSFERASE EEF2KMT"/>
    <property type="match status" value="1"/>
</dbReference>
<proteinExistence type="inferred from homology"/>
<dbReference type="PANTHER" id="PTHR14614">
    <property type="entry name" value="HEPATOCELLULAR CARCINOMA-ASSOCIATED ANTIGEN"/>
    <property type="match status" value="1"/>
</dbReference>
<sequence length="444" mass="50020">MAASYVPDVCYKDQVNELLERLSIQFLEMVPIRKMKWKDEETAALVATPFLQQKVLQATVLHPICQHHPPALSYSTRFMKELIHKLEMLDAEICDEVYETYTELLSQAEDDDDTLCYKTYTLPTGGKVHLQESVTLVSQGTTGLSTWQAAQHLAEWVLENQDVFTDKHVIELGCGLGLTGIVTCHSCNVRSYTFTDCHREVLYLLAKNIEDNLAPPETLLQLSGSETITLRDKKMLQKIKHQLSLTTERTTDSSCIVSDYGLVEGLEDGENITSSGMASSLELEERQEGEENEILVNEENSLALGGAKLEVNSNYWELDNRQQTAVLKVDPRLRISNLDWEDLEQDMMENVQADVVLAADVVYDTSIIPYLVQLLRQLLQPSPTTDVNKKAFVASTVRNEDTRDAFLIALSSEGLSYGVVEGPKQTVFHYDRNVPIEILQITLQ</sequence>
<dbReference type="Pfam" id="PF14904">
    <property type="entry name" value="FAM86"/>
    <property type="match status" value="1"/>
</dbReference>
<dbReference type="OrthoDB" id="194386at2759"/>
<dbReference type="EMBL" id="PZQS01000001">
    <property type="protein sequence ID" value="PVD38540.1"/>
    <property type="molecule type" value="Genomic_DNA"/>
</dbReference>
<evidence type="ECO:0000313" key="4">
    <source>
        <dbReference type="EMBL" id="PVD38540.1"/>
    </source>
</evidence>
<dbReference type="GO" id="GO:0016740">
    <property type="term" value="F:transferase activity"/>
    <property type="evidence" value="ECO:0007669"/>
    <property type="project" value="UniProtKB-KW"/>
</dbReference>
<evidence type="ECO:0000256" key="2">
    <source>
        <dbReference type="ARBA" id="ARBA00022679"/>
    </source>
</evidence>
<keyword evidence="2" id="KW-0808">Transferase</keyword>
<dbReference type="SUPFAM" id="SSF53335">
    <property type="entry name" value="S-adenosyl-L-methionine-dependent methyltransferases"/>
    <property type="match status" value="1"/>
</dbReference>
<evidence type="ECO:0000256" key="1">
    <source>
        <dbReference type="ARBA" id="ARBA00005511"/>
    </source>
</evidence>
<feature type="domain" description="FAM86 N-terminal" evidence="3">
    <location>
        <begin position="17"/>
        <end position="104"/>
    </location>
</feature>
<gene>
    <name evidence="4" type="ORF">C0Q70_01156</name>
</gene>
<dbReference type="Proteomes" id="UP000245119">
    <property type="component" value="Linkage Group LG1"/>
</dbReference>
<dbReference type="InterPro" id="IPR029426">
    <property type="entry name" value="FAM86_N"/>
</dbReference>
<organism evidence="4 5">
    <name type="scientific">Pomacea canaliculata</name>
    <name type="common">Golden apple snail</name>
    <dbReference type="NCBI Taxonomy" id="400727"/>
    <lineage>
        <taxon>Eukaryota</taxon>
        <taxon>Metazoa</taxon>
        <taxon>Spiralia</taxon>
        <taxon>Lophotrochozoa</taxon>
        <taxon>Mollusca</taxon>
        <taxon>Gastropoda</taxon>
        <taxon>Caenogastropoda</taxon>
        <taxon>Architaenioglossa</taxon>
        <taxon>Ampullarioidea</taxon>
        <taxon>Ampullariidae</taxon>
        <taxon>Pomacea</taxon>
    </lineage>
</organism>
<keyword evidence="5" id="KW-1185">Reference proteome</keyword>
<dbReference type="InterPro" id="IPR019410">
    <property type="entry name" value="Methyltransf_16"/>
</dbReference>